<protein>
    <recommendedName>
        <fullName evidence="3">DNA gyrase subunit A</fullName>
    </recommendedName>
</protein>
<dbReference type="EMBL" id="BA000016">
    <property type="protein sequence ID" value="BAB79714.1"/>
    <property type="molecule type" value="Genomic_DNA"/>
</dbReference>
<evidence type="ECO:0000313" key="2">
    <source>
        <dbReference type="Proteomes" id="UP000000818"/>
    </source>
</evidence>
<dbReference type="GO" id="GO:0003916">
    <property type="term" value="F:DNA topoisomerase activity"/>
    <property type="evidence" value="ECO:0007669"/>
    <property type="project" value="InterPro"/>
</dbReference>
<dbReference type="Proteomes" id="UP000000818">
    <property type="component" value="Chromosome"/>
</dbReference>
<dbReference type="InterPro" id="IPR035516">
    <property type="entry name" value="Gyrase/topoIV_suA_C"/>
</dbReference>
<dbReference type="GO" id="GO:0003677">
    <property type="term" value="F:DNA binding"/>
    <property type="evidence" value="ECO:0007669"/>
    <property type="project" value="InterPro"/>
</dbReference>
<dbReference type="GO" id="GO:0005524">
    <property type="term" value="F:ATP binding"/>
    <property type="evidence" value="ECO:0007669"/>
    <property type="project" value="InterPro"/>
</dbReference>
<dbReference type="Gene3D" id="2.120.10.90">
    <property type="entry name" value="DNA gyrase/topoisomerase IV, subunit A, C-terminal"/>
    <property type="match status" value="1"/>
</dbReference>
<evidence type="ECO:0008006" key="3">
    <source>
        <dbReference type="Google" id="ProtNLM"/>
    </source>
</evidence>
<dbReference type="SUPFAM" id="SSF101904">
    <property type="entry name" value="GyrA/ParC C-terminal domain-like"/>
    <property type="match status" value="1"/>
</dbReference>
<evidence type="ECO:0000313" key="1">
    <source>
        <dbReference type="EMBL" id="BAB79714.1"/>
    </source>
</evidence>
<gene>
    <name evidence="1" type="ordered locus">CPE0008</name>
</gene>
<name>Q8XPF5_CLOPE</name>
<dbReference type="Pfam" id="PF03989">
    <property type="entry name" value="DNA_gyraseA_C"/>
    <property type="match status" value="1"/>
</dbReference>
<reference evidence="1 2" key="1">
    <citation type="journal article" date="2002" name="Proc. Natl. Acad. Sci. U.S.A.">
        <title>Complete genome sequence of Clostridium perfringens, an anaerobic flesh-eater.</title>
        <authorList>
            <person name="Shimizu T."/>
            <person name="Ohtani K."/>
            <person name="Hirakawa H."/>
            <person name="Ohshima K."/>
            <person name="Yamashita A."/>
            <person name="Shiba T."/>
            <person name="Ogasawara N."/>
            <person name="Hattori M."/>
            <person name="Kuhara S."/>
            <person name="Hayashi H."/>
        </authorList>
    </citation>
    <scope>NUCLEOTIDE SEQUENCE [LARGE SCALE GENOMIC DNA]</scope>
    <source>
        <strain evidence="2">13 / Type A</strain>
    </source>
</reference>
<dbReference type="STRING" id="195102.gene:10489227"/>
<dbReference type="InterPro" id="IPR006691">
    <property type="entry name" value="GyrA/parC_rep"/>
</dbReference>
<sequence>MSLCIINSQGVAIRINVSDISVTSRSAMGVKLMRTLEDEAVVTIAKISGDTNEEEEEITLLDESEDTNIIVEEVATEVKDEEN</sequence>
<proteinExistence type="predicted"/>
<dbReference type="AlphaFoldDB" id="Q8XPF5"/>
<organism evidence="1 2">
    <name type="scientific">Clostridium perfringens (strain 13 / Type A)</name>
    <dbReference type="NCBI Taxonomy" id="195102"/>
    <lineage>
        <taxon>Bacteria</taxon>
        <taxon>Bacillati</taxon>
        <taxon>Bacillota</taxon>
        <taxon>Clostridia</taxon>
        <taxon>Eubacteriales</taxon>
        <taxon>Clostridiaceae</taxon>
        <taxon>Clostridium</taxon>
    </lineage>
</organism>
<dbReference type="KEGG" id="cpe:CPE0008"/>
<dbReference type="HOGENOM" id="CLU_2536716_0_0_9"/>
<accession>Q8XPF5</accession>
<dbReference type="GO" id="GO:0006265">
    <property type="term" value="P:DNA topological change"/>
    <property type="evidence" value="ECO:0007669"/>
    <property type="project" value="InterPro"/>
</dbReference>